<keyword evidence="8" id="KW-1133">Transmembrane helix</keyword>
<dbReference type="RefSeq" id="WP_189378895.1">
    <property type="nucleotide sequence ID" value="NZ_BNAH01000012.1"/>
</dbReference>
<dbReference type="PANTHER" id="PTHR35091">
    <property type="entry name" value="FLAGELLAR PROTEIN FLIL"/>
    <property type="match status" value="1"/>
</dbReference>
<feature type="signal peptide" evidence="11">
    <location>
        <begin position="1"/>
        <end position="22"/>
    </location>
</feature>
<evidence type="ECO:0000313" key="12">
    <source>
        <dbReference type="EMBL" id="GHE97020.1"/>
    </source>
</evidence>
<keyword evidence="12" id="KW-0966">Cell projection</keyword>
<evidence type="ECO:0000313" key="13">
    <source>
        <dbReference type="Proteomes" id="UP000626370"/>
    </source>
</evidence>
<comment type="subcellular location">
    <subcellularLocation>
        <location evidence="10">Cell inner membrane</location>
    </subcellularLocation>
    <subcellularLocation>
        <location evidence="2">Cell membrane</location>
        <topology evidence="2">Single-pass membrane protein</topology>
    </subcellularLocation>
</comment>
<keyword evidence="5 10" id="KW-0145">Chemotaxis</keyword>
<dbReference type="InterPro" id="IPR005503">
    <property type="entry name" value="FliL"/>
</dbReference>
<keyword evidence="12" id="KW-0969">Cilium</keyword>
<evidence type="ECO:0000256" key="8">
    <source>
        <dbReference type="ARBA" id="ARBA00022989"/>
    </source>
</evidence>
<evidence type="ECO:0000256" key="4">
    <source>
        <dbReference type="ARBA" id="ARBA00022475"/>
    </source>
</evidence>
<comment type="caution">
    <text evidence="12">The sequence shown here is derived from an EMBL/GenBank/DDBJ whole genome shotgun (WGS) entry which is preliminary data.</text>
</comment>
<comment type="function">
    <text evidence="1 10">Controls the rotational direction of flagella during chemotaxis.</text>
</comment>
<evidence type="ECO:0000256" key="10">
    <source>
        <dbReference type="RuleBase" id="RU364125"/>
    </source>
</evidence>
<dbReference type="Pfam" id="PF03748">
    <property type="entry name" value="FliL"/>
    <property type="match status" value="1"/>
</dbReference>
<keyword evidence="12" id="KW-0282">Flagellum</keyword>
<dbReference type="PANTHER" id="PTHR35091:SF5">
    <property type="entry name" value="FLAGELLAR PROTEIN FLIL"/>
    <property type="match status" value="1"/>
</dbReference>
<organism evidence="12 13">
    <name type="scientific">Thalassotalea profundi</name>
    <dbReference type="NCBI Taxonomy" id="2036687"/>
    <lineage>
        <taxon>Bacteria</taxon>
        <taxon>Pseudomonadati</taxon>
        <taxon>Pseudomonadota</taxon>
        <taxon>Gammaproteobacteria</taxon>
        <taxon>Alteromonadales</taxon>
        <taxon>Colwelliaceae</taxon>
        <taxon>Thalassotalea</taxon>
    </lineage>
</organism>
<sequence length="129" mass="14851">MKRLLLLLSSILMLVISNKALSADYAYFGFEPEIITNYVAVKKKMGYVRLTVELMIEESTNYEVVEHHAPLLRDAIINIIGQQPEAKIKSINGRFEIQKLCEEKVKSILQKETGKPLIKKLLFTQWLDN</sequence>
<evidence type="ECO:0000256" key="7">
    <source>
        <dbReference type="ARBA" id="ARBA00022779"/>
    </source>
</evidence>
<reference evidence="13" key="1">
    <citation type="journal article" date="2019" name="Int. J. Syst. Evol. Microbiol.">
        <title>The Global Catalogue of Microorganisms (GCM) 10K type strain sequencing project: providing services to taxonomists for standard genome sequencing and annotation.</title>
        <authorList>
            <consortium name="The Broad Institute Genomics Platform"/>
            <consortium name="The Broad Institute Genome Sequencing Center for Infectious Disease"/>
            <person name="Wu L."/>
            <person name="Ma J."/>
        </authorList>
    </citation>
    <scope>NUCLEOTIDE SEQUENCE [LARGE SCALE GENOMIC DNA]</scope>
    <source>
        <strain evidence="13">CGMCC 1.15922</strain>
    </source>
</reference>
<evidence type="ECO:0000256" key="2">
    <source>
        <dbReference type="ARBA" id="ARBA00004162"/>
    </source>
</evidence>
<proteinExistence type="inferred from homology"/>
<keyword evidence="9 10" id="KW-0472">Membrane</keyword>
<accession>A0ABQ3IYQ8</accession>
<keyword evidence="13" id="KW-1185">Reference proteome</keyword>
<evidence type="ECO:0000256" key="3">
    <source>
        <dbReference type="ARBA" id="ARBA00008281"/>
    </source>
</evidence>
<gene>
    <name evidence="12" type="ORF">GCM10011501_28180</name>
</gene>
<comment type="similarity">
    <text evidence="3 10">Belongs to the FliL family.</text>
</comment>
<keyword evidence="6" id="KW-0812">Transmembrane</keyword>
<keyword evidence="7 10" id="KW-0283">Flagellar rotation</keyword>
<keyword evidence="4" id="KW-1003">Cell membrane</keyword>
<dbReference type="EMBL" id="BNAH01000012">
    <property type="protein sequence ID" value="GHE97020.1"/>
    <property type="molecule type" value="Genomic_DNA"/>
</dbReference>
<evidence type="ECO:0000256" key="6">
    <source>
        <dbReference type="ARBA" id="ARBA00022692"/>
    </source>
</evidence>
<dbReference type="Proteomes" id="UP000626370">
    <property type="component" value="Unassembled WGS sequence"/>
</dbReference>
<evidence type="ECO:0000256" key="5">
    <source>
        <dbReference type="ARBA" id="ARBA00022500"/>
    </source>
</evidence>
<name>A0ABQ3IYQ8_9GAMM</name>
<evidence type="ECO:0000256" key="11">
    <source>
        <dbReference type="SAM" id="SignalP"/>
    </source>
</evidence>
<evidence type="ECO:0000256" key="1">
    <source>
        <dbReference type="ARBA" id="ARBA00002254"/>
    </source>
</evidence>
<evidence type="ECO:0000256" key="9">
    <source>
        <dbReference type="ARBA" id="ARBA00023136"/>
    </source>
</evidence>
<keyword evidence="11" id="KW-0732">Signal</keyword>
<protein>
    <recommendedName>
        <fullName evidence="10">Flagellar protein FliL</fullName>
    </recommendedName>
</protein>
<keyword evidence="10" id="KW-0997">Cell inner membrane</keyword>
<feature type="chain" id="PRO_5046421745" description="Flagellar protein FliL" evidence="11">
    <location>
        <begin position="23"/>
        <end position="129"/>
    </location>
</feature>